<protein>
    <submittedName>
        <fullName evidence="1">Uncharacterized protein</fullName>
    </submittedName>
</protein>
<dbReference type="Proteomes" id="UP000223025">
    <property type="component" value="Segment"/>
</dbReference>
<dbReference type="KEGG" id="vg:40088293"/>
<keyword evidence="2" id="KW-1185">Reference proteome</keyword>
<sequence>MPSVTILDDTNDRLNVTGEAFQADGWYGYSDGLHTISIHVQNFSGRVYIEVSLADSPTEEDWVKVNLRHDTKYIQFPLFPSDPTGYMGGDTRVMGVSFKVNALWIRAVVDRSYLPNTDEYSGIYDGQYGSVRKIILGR</sequence>
<name>A0A223VZY8_9CAUD</name>
<dbReference type="EMBL" id="MF403008">
    <property type="protein sequence ID" value="ASV44735.1"/>
    <property type="molecule type" value="Genomic_DNA"/>
</dbReference>
<organism evidence="1 2">
    <name type="scientific">Agrobacterium phage Atu_ph07</name>
    <dbReference type="NCBI Taxonomy" id="2024264"/>
    <lineage>
        <taxon>Viruses</taxon>
        <taxon>Duplodnaviria</taxon>
        <taxon>Heunggongvirae</taxon>
        <taxon>Uroviricota</taxon>
        <taxon>Caudoviricetes</taxon>
        <taxon>Polybotosvirus</taxon>
        <taxon>Polybotosvirus Atuph07</taxon>
    </lineage>
</organism>
<reference evidence="1 2" key="1">
    <citation type="submission" date="2017-06" db="EMBL/GenBank/DDBJ databases">
        <authorList>
            <person name="Kim H.J."/>
            <person name="Triplett B.A."/>
        </authorList>
    </citation>
    <scope>NUCLEOTIDE SEQUENCE [LARGE SCALE GENOMIC DNA]</scope>
</reference>
<dbReference type="RefSeq" id="YP_009611955.1">
    <property type="nucleotide sequence ID" value="NC_042013.1"/>
</dbReference>
<dbReference type="GeneID" id="40088293"/>
<evidence type="ECO:0000313" key="1">
    <source>
        <dbReference type="EMBL" id="ASV44735.1"/>
    </source>
</evidence>
<evidence type="ECO:0000313" key="2">
    <source>
        <dbReference type="Proteomes" id="UP000223025"/>
    </source>
</evidence>
<dbReference type="OrthoDB" id="12869at10239"/>
<proteinExistence type="predicted"/>
<accession>A0A223VZY8</accession>